<evidence type="ECO:0000256" key="4">
    <source>
        <dbReference type="ARBA" id="ARBA00022837"/>
    </source>
</evidence>
<keyword evidence="11" id="KW-1185">Reference proteome</keyword>
<feature type="region of interest" description="Disordered" evidence="7">
    <location>
        <begin position="1"/>
        <end position="39"/>
    </location>
</feature>
<protein>
    <recommendedName>
        <fullName evidence="6">E3 ubiquitin-protein ligase CBL</fullName>
        <ecNumber evidence="6">2.3.2.27</ecNumber>
    </recommendedName>
</protein>
<dbReference type="GO" id="GO:0001784">
    <property type="term" value="F:phosphotyrosine residue binding"/>
    <property type="evidence" value="ECO:0007669"/>
    <property type="project" value="UniProtKB-UniRule"/>
</dbReference>
<keyword evidence="6" id="KW-0808">Transferase</keyword>
<dbReference type="FunFam" id="3.30.40.10:FF:000367">
    <property type="entry name" value="Cbl proto-oncogene C"/>
    <property type="match status" value="1"/>
</dbReference>
<evidence type="ECO:0000256" key="5">
    <source>
        <dbReference type="PROSITE-ProRule" id="PRU00175"/>
    </source>
</evidence>
<proteinExistence type="predicted"/>
<dbReference type="SUPFAM" id="SSF57850">
    <property type="entry name" value="RING/U-box"/>
    <property type="match status" value="1"/>
</dbReference>
<keyword evidence="6" id="KW-0833">Ubl conjugation pathway</keyword>
<dbReference type="Pfam" id="PF02761">
    <property type="entry name" value="Cbl_N2"/>
    <property type="match status" value="1"/>
</dbReference>
<dbReference type="SUPFAM" id="SSF47668">
    <property type="entry name" value="N-terminal domain of cbl (N-cbl)"/>
    <property type="match status" value="1"/>
</dbReference>
<organism evidence="10 11">
    <name type="scientific">Pristionchus fissidentatus</name>
    <dbReference type="NCBI Taxonomy" id="1538716"/>
    <lineage>
        <taxon>Eukaryota</taxon>
        <taxon>Metazoa</taxon>
        <taxon>Ecdysozoa</taxon>
        <taxon>Nematoda</taxon>
        <taxon>Chromadorea</taxon>
        <taxon>Rhabditida</taxon>
        <taxon>Rhabditina</taxon>
        <taxon>Diplogasteromorpha</taxon>
        <taxon>Diplogasteroidea</taxon>
        <taxon>Neodiplogasteridae</taxon>
        <taxon>Pristionchus</taxon>
    </lineage>
</organism>
<feature type="domain" description="Cbl-PTB" evidence="9">
    <location>
        <begin position="94"/>
        <end position="393"/>
    </location>
</feature>
<evidence type="ECO:0000256" key="2">
    <source>
        <dbReference type="ARBA" id="ARBA00022771"/>
    </source>
</evidence>
<dbReference type="AlphaFoldDB" id="A0AAV5WTB3"/>
<dbReference type="InterPro" id="IPR036537">
    <property type="entry name" value="Adaptor_Cbl_N_dom_sf"/>
</dbReference>
<comment type="caution">
    <text evidence="10">The sequence shown here is derived from an EMBL/GenBank/DDBJ whole genome shotgun (WGS) entry which is preliminary data.</text>
</comment>
<dbReference type="GO" id="GO:0008270">
    <property type="term" value="F:zinc ion binding"/>
    <property type="evidence" value="ECO:0007669"/>
    <property type="project" value="UniProtKB-KW"/>
</dbReference>
<dbReference type="Proteomes" id="UP001432322">
    <property type="component" value="Unassembled WGS sequence"/>
</dbReference>
<accession>A0AAV5WTB3</accession>
<feature type="compositionally biased region" description="Polar residues" evidence="7">
    <location>
        <begin position="505"/>
        <end position="523"/>
    </location>
</feature>
<dbReference type="Pfam" id="PF13920">
    <property type="entry name" value="zf-C3HC4_3"/>
    <property type="match status" value="1"/>
</dbReference>
<dbReference type="InterPro" id="IPR024162">
    <property type="entry name" value="Adaptor_Cbl"/>
</dbReference>
<dbReference type="Pfam" id="PF02762">
    <property type="entry name" value="Cbl_N3"/>
    <property type="match status" value="1"/>
</dbReference>
<dbReference type="PROSITE" id="PS51506">
    <property type="entry name" value="CBL_PTB"/>
    <property type="match status" value="1"/>
</dbReference>
<dbReference type="InterPro" id="IPR017907">
    <property type="entry name" value="Znf_RING_CS"/>
</dbReference>
<keyword evidence="3 6" id="KW-0862">Zinc</keyword>
<dbReference type="InterPro" id="IPR013083">
    <property type="entry name" value="Znf_RING/FYVE/PHD"/>
</dbReference>
<dbReference type="CDD" id="cd09920">
    <property type="entry name" value="SH2_Cbl-b_TKB"/>
    <property type="match status" value="1"/>
</dbReference>
<dbReference type="InterPro" id="IPR001841">
    <property type="entry name" value="Znf_RING"/>
</dbReference>
<dbReference type="GO" id="GO:0017124">
    <property type="term" value="F:SH3 domain binding"/>
    <property type="evidence" value="ECO:0007669"/>
    <property type="project" value="TreeGrafter"/>
</dbReference>
<dbReference type="GO" id="GO:0061630">
    <property type="term" value="F:ubiquitin protein ligase activity"/>
    <property type="evidence" value="ECO:0007669"/>
    <property type="project" value="UniProtKB-EC"/>
</dbReference>
<dbReference type="Pfam" id="PF02262">
    <property type="entry name" value="Cbl_N"/>
    <property type="match status" value="1"/>
</dbReference>
<keyword evidence="2 5" id="KW-0863">Zinc-finger</keyword>
<dbReference type="EMBL" id="BTSY01000007">
    <property type="protein sequence ID" value="GMT35276.1"/>
    <property type="molecule type" value="Genomic_DNA"/>
</dbReference>
<dbReference type="InterPro" id="IPR036860">
    <property type="entry name" value="SH2_dom_sf"/>
</dbReference>
<keyword evidence="4 6" id="KW-0106">Calcium</keyword>
<reference evidence="10" key="1">
    <citation type="submission" date="2023-10" db="EMBL/GenBank/DDBJ databases">
        <title>Genome assembly of Pristionchus species.</title>
        <authorList>
            <person name="Yoshida K."/>
            <person name="Sommer R.J."/>
        </authorList>
    </citation>
    <scope>NUCLEOTIDE SEQUENCE</scope>
    <source>
        <strain evidence="10">RS5133</strain>
    </source>
</reference>
<dbReference type="Gene3D" id="1.20.930.20">
    <property type="entry name" value="Adaptor protein Cbl, N-terminal domain"/>
    <property type="match status" value="1"/>
</dbReference>
<comment type="catalytic activity">
    <reaction evidence="6">
        <text>S-ubiquitinyl-[E2 ubiquitin-conjugating enzyme]-L-cysteine + [acceptor protein]-L-lysine = [E2 ubiquitin-conjugating enzyme]-L-cysteine + N(6)-ubiquitinyl-[acceptor protein]-L-lysine.</text>
        <dbReference type="EC" id="2.3.2.27"/>
    </reaction>
</comment>
<evidence type="ECO:0000313" key="10">
    <source>
        <dbReference type="EMBL" id="GMT35276.1"/>
    </source>
</evidence>
<evidence type="ECO:0000259" key="8">
    <source>
        <dbReference type="PROSITE" id="PS50089"/>
    </source>
</evidence>
<dbReference type="Gene3D" id="3.30.505.10">
    <property type="entry name" value="SH2 domain"/>
    <property type="match status" value="1"/>
</dbReference>
<feature type="domain" description="RING-type" evidence="8">
    <location>
        <begin position="423"/>
        <end position="463"/>
    </location>
</feature>
<dbReference type="GO" id="GO:0005886">
    <property type="term" value="C:plasma membrane"/>
    <property type="evidence" value="ECO:0007669"/>
    <property type="project" value="TreeGrafter"/>
</dbReference>
<evidence type="ECO:0000256" key="3">
    <source>
        <dbReference type="ARBA" id="ARBA00022833"/>
    </source>
</evidence>
<evidence type="ECO:0000259" key="9">
    <source>
        <dbReference type="PROSITE" id="PS51506"/>
    </source>
</evidence>
<dbReference type="PROSITE" id="PS00518">
    <property type="entry name" value="ZF_RING_1"/>
    <property type="match status" value="1"/>
</dbReference>
<evidence type="ECO:0000313" key="11">
    <source>
        <dbReference type="Proteomes" id="UP001432322"/>
    </source>
</evidence>
<comment type="function">
    <text evidence="6">E3 ubiquitin-protein ligase which accepts ubiquitin from specific E2 ubiquitin-conjugating enzymes, and transfers it to substrates, generally promoting their degradation by the proteasome.</text>
</comment>
<keyword evidence="1 6" id="KW-0479">Metal-binding</keyword>
<feature type="region of interest" description="Disordered" evidence="7">
    <location>
        <begin position="483"/>
        <end position="623"/>
    </location>
</feature>
<dbReference type="Gene3D" id="1.10.238.10">
    <property type="entry name" value="EF-hand"/>
    <property type="match status" value="1"/>
</dbReference>
<feature type="compositionally biased region" description="Low complexity" evidence="7">
    <location>
        <begin position="560"/>
        <end position="574"/>
    </location>
</feature>
<dbReference type="EC" id="2.3.2.27" evidence="6"/>
<dbReference type="SMART" id="SM00184">
    <property type="entry name" value="RING"/>
    <property type="match status" value="1"/>
</dbReference>
<dbReference type="GO" id="GO:0030971">
    <property type="term" value="F:receptor tyrosine kinase binding"/>
    <property type="evidence" value="ECO:0007669"/>
    <property type="project" value="TreeGrafter"/>
</dbReference>
<gene>
    <name evidence="10" type="ORF">PFISCL1PPCAC_26573</name>
</gene>
<evidence type="ECO:0000256" key="1">
    <source>
        <dbReference type="ARBA" id="ARBA00022723"/>
    </source>
</evidence>
<dbReference type="InterPro" id="IPR014742">
    <property type="entry name" value="Adaptor_Cbl_SH2-like"/>
</dbReference>
<dbReference type="SUPFAM" id="SSF47473">
    <property type="entry name" value="EF-hand"/>
    <property type="match status" value="1"/>
</dbReference>
<dbReference type="InterPro" id="IPR011992">
    <property type="entry name" value="EF-hand-dom_pair"/>
</dbReference>
<comment type="domain">
    <text evidence="6">The N-terminus is composed of the phosphotyrosine binding (PTB) domain, a short linker region and the RING-type zinc finger. The PTB domain, which is also called TKB (tyrosine kinase binding) domain, is composed of three different subdomains: a four-helix bundle (4H), a calcium-binding EF hand and a divergent SH2 domain.</text>
</comment>
<dbReference type="GO" id="GO:0007166">
    <property type="term" value="P:cell surface receptor signaling pathway"/>
    <property type="evidence" value="ECO:0007669"/>
    <property type="project" value="InterPro"/>
</dbReference>
<dbReference type="GO" id="GO:0045121">
    <property type="term" value="C:membrane raft"/>
    <property type="evidence" value="ECO:0007669"/>
    <property type="project" value="TreeGrafter"/>
</dbReference>
<dbReference type="PANTHER" id="PTHR23007">
    <property type="entry name" value="CBL"/>
    <property type="match status" value="1"/>
</dbReference>
<name>A0AAV5WTB3_9BILA</name>
<dbReference type="InterPro" id="IPR003153">
    <property type="entry name" value="Adaptor_Cbl_N_hlx"/>
</dbReference>
<evidence type="ECO:0000256" key="6">
    <source>
        <dbReference type="RuleBase" id="RU367001"/>
    </source>
</evidence>
<dbReference type="GO" id="GO:0023051">
    <property type="term" value="P:regulation of signaling"/>
    <property type="evidence" value="ECO:0007669"/>
    <property type="project" value="InterPro"/>
</dbReference>
<evidence type="ECO:0000256" key="7">
    <source>
        <dbReference type="SAM" id="MobiDB-lite"/>
    </source>
</evidence>
<feature type="compositionally biased region" description="Basic and acidic residues" evidence="7">
    <location>
        <begin position="1"/>
        <end position="16"/>
    </location>
</feature>
<dbReference type="InterPro" id="IPR014741">
    <property type="entry name" value="Adaptor_Cbl_EF_hand-like"/>
</dbReference>
<dbReference type="PANTHER" id="PTHR23007:SF11">
    <property type="entry name" value="E3 UBIQUITIN-PROTEIN LIGASE CBL"/>
    <property type="match status" value="1"/>
</dbReference>
<dbReference type="FunFam" id="1.10.238.10:FF:000594">
    <property type="entry name" value="Suppressor of LIneage defect"/>
    <property type="match status" value="1"/>
</dbReference>
<dbReference type="GO" id="GO:0005509">
    <property type="term" value="F:calcium ion binding"/>
    <property type="evidence" value="ECO:0007669"/>
    <property type="project" value="UniProtKB-UniRule"/>
</dbReference>
<feature type="non-terminal residue" evidence="10">
    <location>
        <position position="1"/>
    </location>
</feature>
<dbReference type="InterPro" id="IPR024159">
    <property type="entry name" value="Cbl_PTB"/>
</dbReference>
<sequence length="623" mass="70494">RREDSCRRRAQRETQRKTLTTCPQPPPTVGEESTPTNTGRRRFFGRFQARMSQLASSFITRLQSMMPGSSGSQATTTRVHALYSEMYNNGFAAIQFSPADRKQFDKLYKLMDLVIKSCNSPKLNLKNSPPFILDIIPDTFTQLIAIFTRDPNLMRTNEYVGLFMMNAQLKCKEVLKLFKTSAIYGDETHERRKLTKLSLVFSHMLSELRAFFQHGEFVADKFRLTKREADSFWKTSFKSRICVPWAEFIAALAQSQKIPDLVKNDLKCTIDLTCNDYISMFEFDVFTRLFYPWKSLIENWKLLTLEHKGFVAFLTYDEVRKRLDKYIDKPGSYVFRMSCTRLGQWAIGYVAPDGKIYQTIPQNKSLVQALHEGSKEGFYLWPDGNDSDMDLSKQVEVPTADRVKVTEDQHKIYCEIGTTFELCKICDDNEKNVKLEPCGHLLCSTCLQQWNDAETGNTCPFCRDEIKGTARVIIDKYSEEIEEVEETPVERRAAMPRPQPPPPTSSVRGSNLISFDEVSSTTESIPPSLAPPPLPPRTIRNTNGPRSISASVPLPARIHSPSPLSSQLSTSVPSIDAPVPPPTAVPPVRHSYVNVEGASTSIPPTESAPARSTYANVSVFPDR</sequence>
<dbReference type="SUPFAM" id="SSF55550">
    <property type="entry name" value="SH2 domain"/>
    <property type="match status" value="1"/>
</dbReference>
<dbReference type="Gene3D" id="3.30.40.10">
    <property type="entry name" value="Zinc/RING finger domain, C3HC4 (zinc finger)"/>
    <property type="match status" value="1"/>
</dbReference>
<dbReference type="PROSITE" id="PS50089">
    <property type="entry name" value="ZF_RING_2"/>
    <property type="match status" value="1"/>
</dbReference>
<comment type="pathway">
    <text evidence="6">Protein modification; protein ubiquitination.</text>
</comment>